<dbReference type="FunFam" id="1.10.287.130:FF:000049">
    <property type="entry name" value="C4-dicarboxylate transport sensor protein DctB"/>
    <property type="match status" value="1"/>
</dbReference>
<feature type="coiled-coil region" evidence="16">
    <location>
        <begin position="309"/>
        <end position="340"/>
    </location>
</feature>
<dbReference type="InterPro" id="IPR004358">
    <property type="entry name" value="Sig_transdc_His_kin-like_C"/>
</dbReference>
<dbReference type="EMBL" id="CP114588">
    <property type="protein sequence ID" value="WBA09699.1"/>
    <property type="molecule type" value="Genomic_DNA"/>
</dbReference>
<dbReference type="Gene3D" id="3.30.450.20">
    <property type="entry name" value="PAS domain"/>
    <property type="match status" value="2"/>
</dbReference>
<feature type="domain" description="PAC" evidence="20">
    <location>
        <begin position="407"/>
        <end position="457"/>
    </location>
</feature>
<evidence type="ECO:0000256" key="15">
    <source>
        <dbReference type="ARBA" id="ARBA00073143"/>
    </source>
</evidence>
<feature type="transmembrane region" description="Helical" evidence="17">
    <location>
        <begin position="16"/>
        <end position="33"/>
    </location>
</feature>
<dbReference type="InterPro" id="IPR036890">
    <property type="entry name" value="HATPase_C_sf"/>
</dbReference>
<dbReference type="EC" id="2.7.13.3" evidence="3"/>
<feature type="domain" description="PAS" evidence="19">
    <location>
        <begin position="330"/>
        <end position="371"/>
    </location>
</feature>
<keyword evidence="9" id="KW-0547">Nucleotide-binding</keyword>
<dbReference type="GO" id="GO:0000155">
    <property type="term" value="F:phosphorelay sensor kinase activity"/>
    <property type="evidence" value="ECO:0007669"/>
    <property type="project" value="InterPro"/>
</dbReference>
<sequence length="709" mass="79567">MHQDHHSHQETSIKTTWARLVFVGILVIFSYGISREAAYQWLSVQHHTEVQNKLLDYIGEVRRALRRFYHLPYLLTNHPDTLAIVKGEQHDPAAFQAKLTQLDKAANTEGWTLLSTSGDVLASSLIDERFSRPDRLAIVEQVLHQGEGVSLVNKTKGYGPLYYLSAPVFEGLNIAAIVVVQIDLSFLTEQPITSQDIILLQNRQQRFFLSSSSEYNADWLNAAQLNATQTPEHDKTQTVNRETRYLYDSTAISQWRLNATSFLGHTVKLDDLKWSVSYLTPYKPIKGAASLFAWGVAAALLVVILLLIIGQQRRQKHRHQQRIQSLLQESQRRLKQMIDKTQVGLLLIDQQGALFDLNPMAKRLFGLPENNHHRIFAWELFDTGNPHSTTLTLLKNLDKHNELAELNAVETMARRSDGSVFPALFSLTRFPWHDEQYYLATLIDISKRKKAEQSLQQMNQALTERVEERTQALQQAQAQLIETSKMAALGRMSSAITHELNQPLTGLRTLLTTNTLLAERGETEKVKANNQLVQKLIDRMTNMTSQLKTFAYSKPQHLHPVSLADALNETLRVYQAQLADIDVRVRMPHDTPLIEGEGQRLLQILGNLVSNACDAMANTAAPTLVFVVTPAERTVELTVSDNGCGASKDVLETMFEPFVTSKKIGDGLGLGLAITANNVRDINGQISVAPNAQNGLTFTLTFQSVIPGH</sequence>
<dbReference type="InterPro" id="IPR005467">
    <property type="entry name" value="His_kinase_dom"/>
</dbReference>
<keyword evidence="13" id="KW-0902">Two-component regulatory system</keyword>
<dbReference type="CDD" id="cd00130">
    <property type="entry name" value="PAS"/>
    <property type="match status" value="1"/>
</dbReference>
<dbReference type="InterPro" id="IPR000014">
    <property type="entry name" value="PAS"/>
</dbReference>
<dbReference type="PROSITE" id="PS50109">
    <property type="entry name" value="HIS_KIN"/>
    <property type="match status" value="1"/>
</dbReference>
<dbReference type="InterPro" id="IPR036097">
    <property type="entry name" value="HisK_dim/P_sf"/>
</dbReference>
<dbReference type="Pfam" id="PF13426">
    <property type="entry name" value="PAS_9"/>
    <property type="match status" value="1"/>
</dbReference>
<keyword evidence="6" id="KW-0597">Phosphoprotein</keyword>
<accession>A0AA47KMP5</accession>
<comment type="subcellular location">
    <subcellularLocation>
        <location evidence="2">Cell inner membrane</location>
        <topology evidence="2">Multi-pass membrane protein</topology>
    </subcellularLocation>
</comment>
<evidence type="ECO:0000256" key="9">
    <source>
        <dbReference type="ARBA" id="ARBA00022741"/>
    </source>
</evidence>
<dbReference type="InterPro" id="IPR017055">
    <property type="entry name" value="Sig_transdc_His_kinase_DctB"/>
</dbReference>
<dbReference type="InterPro" id="IPR035965">
    <property type="entry name" value="PAS-like_dom_sf"/>
</dbReference>
<dbReference type="GO" id="GO:0005886">
    <property type="term" value="C:plasma membrane"/>
    <property type="evidence" value="ECO:0007669"/>
    <property type="project" value="UniProtKB-SubCell"/>
</dbReference>
<protein>
    <recommendedName>
        <fullName evidence="15">C4-dicarboxylate transport sensor protein DctB</fullName>
        <ecNumber evidence="3">2.7.13.3</ecNumber>
    </recommendedName>
</protein>
<dbReference type="SUPFAM" id="SSF47384">
    <property type="entry name" value="Homodimeric domain of signal transducing histidine kinase"/>
    <property type="match status" value="1"/>
</dbReference>
<evidence type="ECO:0000313" key="22">
    <source>
        <dbReference type="Proteomes" id="UP001164748"/>
    </source>
</evidence>
<comment type="catalytic activity">
    <reaction evidence="1">
        <text>ATP + protein L-histidine = ADP + protein N-phospho-L-histidine.</text>
        <dbReference type="EC" id="2.7.13.3"/>
    </reaction>
</comment>
<evidence type="ECO:0000313" key="21">
    <source>
        <dbReference type="EMBL" id="WBA09699.1"/>
    </source>
</evidence>
<dbReference type="RefSeq" id="WP_269579807.1">
    <property type="nucleotide sequence ID" value="NZ_CP114588.1"/>
</dbReference>
<dbReference type="Gene3D" id="1.10.287.130">
    <property type="match status" value="1"/>
</dbReference>
<dbReference type="SUPFAM" id="SSF55785">
    <property type="entry name" value="PYP-like sensor domain (PAS domain)"/>
    <property type="match status" value="1"/>
</dbReference>
<evidence type="ECO:0000259" key="18">
    <source>
        <dbReference type="PROSITE" id="PS50109"/>
    </source>
</evidence>
<evidence type="ECO:0000256" key="13">
    <source>
        <dbReference type="ARBA" id="ARBA00023012"/>
    </source>
</evidence>
<dbReference type="SMART" id="SM00387">
    <property type="entry name" value="HATPase_c"/>
    <property type="match status" value="1"/>
</dbReference>
<evidence type="ECO:0000256" key="4">
    <source>
        <dbReference type="ARBA" id="ARBA00022475"/>
    </source>
</evidence>
<reference evidence="21" key="1">
    <citation type="submission" date="2022-09" db="EMBL/GenBank/DDBJ databases">
        <authorList>
            <person name="Li Z.-J."/>
        </authorList>
    </citation>
    <scope>NUCLEOTIDE SEQUENCE</scope>
    <source>
        <strain evidence="21">TGB11</strain>
    </source>
</reference>
<evidence type="ECO:0000256" key="17">
    <source>
        <dbReference type="SAM" id="Phobius"/>
    </source>
</evidence>
<evidence type="ECO:0000256" key="14">
    <source>
        <dbReference type="ARBA" id="ARBA00023136"/>
    </source>
</evidence>
<evidence type="ECO:0000259" key="19">
    <source>
        <dbReference type="PROSITE" id="PS50112"/>
    </source>
</evidence>
<evidence type="ECO:0000256" key="16">
    <source>
        <dbReference type="SAM" id="Coils"/>
    </source>
</evidence>
<keyword evidence="12 17" id="KW-1133">Transmembrane helix</keyword>
<feature type="coiled-coil region" evidence="16">
    <location>
        <begin position="448"/>
        <end position="479"/>
    </location>
</feature>
<evidence type="ECO:0000256" key="6">
    <source>
        <dbReference type="ARBA" id="ARBA00022553"/>
    </source>
</evidence>
<evidence type="ECO:0000256" key="8">
    <source>
        <dbReference type="ARBA" id="ARBA00022692"/>
    </source>
</evidence>
<dbReference type="InterPro" id="IPR003594">
    <property type="entry name" value="HATPase_dom"/>
</dbReference>
<proteinExistence type="predicted"/>
<feature type="transmembrane region" description="Helical" evidence="17">
    <location>
        <begin position="291"/>
        <end position="310"/>
    </location>
</feature>
<dbReference type="Gene3D" id="3.30.565.10">
    <property type="entry name" value="Histidine kinase-like ATPase, C-terminal domain"/>
    <property type="match status" value="1"/>
</dbReference>
<evidence type="ECO:0000256" key="2">
    <source>
        <dbReference type="ARBA" id="ARBA00004429"/>
    </source>
</evidence>
<gene>
    <name evidence="21" type="ORF">N8M53_05765</name>
</gene>
<dbReference type="PANTHER" id="PTHR43065">
    <property type="entry name" value="SENSOR HISTIDINE KINASE"/>
    <property type="match status" value="1"/>
</dbReference>
<name>A0AA47KMP5_9GAMM</name>
<dbReference type="PIRSF" id="PIRSF036431">
    <property type="entry name" value="STHK_DctB"/>
    <property type="match status" value="1"/>
</dbReference>
<keyword evidence="4" id="KW-1003">Cell membrane</keyword>
<evidence type="ECO:0000256" key="1">
    <source>
        <dbReference type="ARBA" id="ARBA00000085"/>
    </source>
</evidence>
<dbReference type="Proteomes" id="UP001164748">
    <property type="component" value="Chromosome"/>
</dbReference>
<dbReference type="Pfam" id="PF02518">
    <property type="entry name" value="HATPase_c"/>
    <property type="match status" value="1"/>
</dbReference>
<evidence type="ECO:0000256" key="3">
    <source>
        <dbReference type="ARBA" id="ARBA00012438"/>
    </source>
</evidence>
<evidence type="ECO:0000256" key="11">
    <source>
        <dbReference type="ARBA" id="ARBA00022840"/>
    </source>
</evidence>
<keyword evidence="7" id="KW-0808">Transferase</keyword>
<dbReference type="SUPFAM" id="SSF55874">
    <property type="entry name" value="ATPase domain of HSP90 chaperone/DNA topoisomerase II/histidine kinase"/>
    <property type="match status" value="1"/>
</dbReference>
<dbReference type="InterPro" id="IPR000700">
    <property type="entry name" value="PAS-assoc_C"/>
</dbReference>
<keyword evidence="11 21" id="KW-0067">ATP-binding</keyword>
<organism evidence="21 22">
    <name type="scientific">Salinivibrio kushneri</name>
    <dbReference type="NCBI Taxonomy" id="1908198"/>
    <lineage>
        <taxon>Bacteria</taxon>
        <taxon>Pseudomonadati</taxon>
        <taxon>Pseudomonadota</taxon>
        <taxon>Gammaproteobacteria</taxon>
        <taxon>Vibrionales</taxon>
        <taxon>Vibrionaceae</taxon>
        <taxon>Salinivibrio</taxon>
    </lineage>
</organism>
<dbReference type="AlphaFoldDB" id="A0AA47KMP5"/>
<dbReference type="PRINTS" id="PR00344">
    <property type="entry name" value="BCTRLSENSOR"/>
</dbReference>
<dbReference type="PROSITE" id="PS50113">
    <property type="entry name" value="PAC"/>
    <property type="match status" value="1"/>
</dbReference>
<evidence type="ECO:0000256" key="7">
    <source>
        <dbReference type="ARBA" id="ARBA00022679"/>
    </source>
</evidence>
<evidence type="ECO:0000259" key="20">
    <source>
        <dbReference type="PROSITE" id="PS50113"/>
    </source>
</evidence>
<keyword evidence="10" id="KW-0418">Kinase</keyword>
<keyword evidence="16" id="KW-0175">Coiled coil</keyword>
<evidence type="ECO:0000256" key="12">
    <source>
        <dbReference type="ARBA" id="ARBA00022989"/>
    </source>
</evidence>
<keyword evidence="14 17" id="KW-0472">Membrane</keyword>
<keyword evidence="8 17" id="KW-0812">Transmembrane</keyword>
<dbReference type="PROSITE" id="PS50112">
    <property type="entry name" value="PAS"/>
    <property type="match status" value="1"/>
</dbReference>
<evidence type="ECO:0000256" key="5">
    <source>
        <dbReference type="ARBA" id="ARBA00022519"/>
    </source>
</evidence>
<dbReference type="PANTHER" id="PTHR43065:SF42">
    <property type="entry name" value="TWO-COMPONENT SENSOR PPRA"/>
    <property type="match status" value="1"/>
</dbReference>
<evidence type="ECO:0000256" key="10">
    <source>
        <dbReference type="ARBA" id="ARBA00022777"/>
    </source>
</evidence>
<dbReference type="GO" id="GO:0005524">
    <property type="term" value="F:ATP binding"/>
    <property type="evidence" value="ECO:0007669"/>
    <property type="project" value="UniProtKB-KW"/>
</dbReference>
<keyword evidence="5" id="KW-0997">Cell inner membrane</keyword>
<dbReference type="NCBIfam" id="TIGR00229">
    <property type="entry name" value="sensory_box"/>
    <property type="match status" value="1"/>
</dbReference>
<feature type="domain" description="Histidine kinase" evidence="18">
    <location>
        <begin position="495"/>
        <end position="706"/>
    </location>
</feature>